<organism evidence="2 3">
    <name type="scientific">Galerina marginata (strain CBS 339.88)</name>
    <dbReference type="NCBI Taxonomy" id="685588"/>
    <lineage>
        <taxon>Eukaryota</taxon>
        <taxon>Fungi</taxon>
        <taxon>Dikarya</taxon>
        <taxon>Basidiomycota</taxon>
        <taxon>Agaricomycotina</taxon>
        <taxon>Agaricomycetes</taxon>
        <taxon>Agaricomycetidae</taxon>
        <taxon>Agaricales</taxon>
        <taxon>Agaricineae</taxon>
        <taxon>Strophariaceae</taxon>
        <taxon>Galerina</taxon>
    </lineage>
</organism>
<dbReference type="AlphaFoldDB" id="A0A067S8I2"/>
<evidence type="ECO:0000313" key="2">
    <source>
        <dbReference type="EMBL" id="KDR67180.1"/>
    </source>
</evidence>
<accession>A0A067S8I2</accession>
<keyword evidence="3" id="KW-1185">Reference proteome</keyword>
<evidence type="ECO:0000313" key="3">
    <source>
        <dbReference type="Proteomes" id="UP000027222"/>
    </source>
</evidence>
<dbReference type="EMBL" id="KL142417">
    <property type="protein sequence ID" value="KDR67180.1"/>
    <property type="molecule type" value="Genomic_DNA"/>
</dbReference>
<reference evidence="3" key="1">
    <citation type="journal article" date="2014" name="Proc. Natl. Acad. Sci. U.S.A.">
        <title>Extensive sampling of basidiomycete genomes demonstrates inadequacy of the white-rot/brown-rot paradigm for wood decay fungi.</title>
        <authorList>
            <person name="Riley R."/>
            <person name="Salamov A.A."/>
            <person name="Brown D.W."/>
            <person name="Nagy L.G."/>
            <person name="Floudas D."/>
            <person name="Held B.W."/>
            <person name="Levasseur A."/>
            <person name="Lombard V."/>
            <person name="Morin E."/>
            <person name="Otillar R."/>
            <person name="Lindquist E.A."/>
            <person name="Sun H."/>
            <person name="LaButti K.M."/>
            <person name="Schmutz J."/>
            <person name="Jabbour D."/>
            <person name="Luo H."/>
            <person name="Baker S.E."/>
            <person name="Pisabarro A.G."/>
            <person name="Walton J.D."/>
            <person name="Blanchette R.A."/>
            <person name="Henrissat B."/>
            <person name="Martin F."/>
            <person name="Cullen D."/>
            <person name="Hibbett D.S."/>
            <person name="Grigoriev I.V."/>
        </authorList>
    </citation>
    <scope>NUCLEOTIDE SEQUENCE [LARGE SCALE GENOMIC DNA]</scope>
    <source>
        <strain evidence="3">CBS 339.88</strain>
    </source>
</reference>
<sequence>MNWCTSGRNFFIQLSSPRNEASCMLDRPEVDIYSSSSFINACRVGLPASFARHFADRLASRFWARRTRCSSFRKAIASLRVVLAFAFSFSCSSSGGVLAFGGSSSTFTPGPGREAASTPTSPVPTASSASLSDGPGLVIRSLSQAVSETRLADAPSSVACSRRRFCCGYSIGLSLGAGNDILVVWLVEFAFEEGVTEISSRTGEDCACS</sequence>
<feature type="region of interest" description="Disordered" evidence="1">
    <location>
        <begin position="109"/>
        <end position="132"/>
    </location>
</feature>
<protein>
    <submittedName>
        <fullName evidence="2">Uncharacterized protein</fullName>
    </submittedName>
</protein>
<evidence type="ECO:0000256" key="1">
    <source>
        <dbReference type="SAM" id="MobiDB-lite"/>
    </source>
</evidence>
<gene>
    <name evidence="2" type="ORF">GALMADRAFT_1130415</name>
</gene>
<proteinExistence type="predicted"/>
<name>A0A067S8I2_GALM3</name>
<dbReference type="HOGENOM" id="CLU_1315501_0_0_1"/>
<dbReference type="Proteomes" id="UP000027222">
    <property type="component" value="Unassembled WGS sequence"/>
</dbReference>